<feature type="transmembrane region" description="Helical" evidence="6">
    <location>
        <begin position="37"/>
        <end position="58"/>
    </location>
</feature>
<name>A0A382EYY9_9ZZZZ</name>
<evidence type="ECO:0008006" key="8">
    <source>
        <dbReference type="Google" id="ProtNLM"/>
    </source>
</evidence>
<dbReference type="PANTHER" id="PTHR31632">
    <property type="entry name" value="IRON TRANSPORTER FTH1"/>
    <property type="match status" value="1"/>
</dbReference>
<evidence type="ECO:0000256" key="4">
    <source>
        <dbReference type="ARBA" id="ARBA00022989"/>
    </source>
</evidence>
<evidence type="ECO:0000256" key="5">
    <source>
        <dbReference type="ARBA" id="ARBA00023136"/>
    </source>
</evidence>
<keyword evidence="4 6" id="KW-1133">Transmembrane helix</keyword>
<feature type="transmembrane region" description="Helical" evidence="6">
    <location>
        <begin position="6"/>
        <end position="25"/>
    </location>
</feature>
<dbReference type="InterPro" id="IPR004923">
    <property type="entry name" value="FTR1/Fip1/EfeU"/>
</dbReference>
<dbReference type="GO" id="GO:0015093">
    <property type="term" value="F:ferrous iron transmembrane transporter activity"/>
    <property type="evidence" value="ECO:0007669"/>
    <property type="project" value="TreeGrafter"/>
</dbReference>
<feature type="transmembrane region" description="Helical" evidence="6">
    <location>
        <begin position="112"/>
        <end position="139"/>
    </location>
</feature>
<feature type="transmembrane region" description="Helical" evidence="6">
    <location>
        <begin position="145"/>
        <end position="165"/>
    </location>
</feature>
<protein>
    <recommendedName>
        <fullName evidence="8">High-affinity iron transporter</fullName>
    </recommendedName>
</protein>
<gene>
    <name evidence="7" type="ORF">METZ01_LOCUS208810</name>
</gene>
<evidence type="ECO:0000313" key="7">
    <source>
        <dbReference type="EMBL" id="SVB55956.1"/>
    </source>
</evidence>
<sequence>MAELIIVFREVLEASLIVGILFTYLNKTGQQTAIIKLWQGVIVALAASLLGSLLFQKLAGGFQGQAEKLFEGFVMIIAAIVLGTMIIWMAKNRNIADELEEKAALALNSEKLDFGIFALAFISVFREGIETILFLYGVMMKQGGLSIALSLSGGCLGIGLGYMIFIQGRKVPLKTFFNVSSILLIFVAAGMFAYGVHELESAGLIPDYGRIWDINPPKLPDGSYPMLHDKGYVGSLFKGLFGYNGDPSLIELFAWLLTVSGLGLMWKKVSTN</sequence>
<dbReference type="GO" id="GO:0033573">
    <property type="term" value="C:high-affinity iron permease complex"/>
    <property type="evidence" value="ECO:0007669"/>
    <property type="project" value="InterPro"/>
</dbReference>
<evidence type="ECO:0000256" key="6">
    <source>
        <dbReference type="SAM" id="Phobius"/>
    </source>
</evidence>
<reference evidence="7" key="1">
    <citation type="submission" date="2018-05" db="EMBL/GenBank/DDBJ databases">
        <authorList>
            <person name="Lanie J.A."/>
            <person name="Ng W.-L."/>
            <person name="Kazmierczak K.M."/>
            <person name="Andrzejewski T.M."/>
            <person name="Davidsen T.M."/>
            <person name="Wayne K.J."/>
            <person name="Tettelin H."/>
            <person name="Glass J.I."/>
            <person name="Rusch D."/>
            <person name="Podicherti R."/>
            <person name="Tsui H.-C.T."/>
            <person name="Winkler M.E."/>
        </authorList>
    </citation>
    <scope>NUCLEOTIDE SEQUENCE</scope>
</reference>
<proteinExistence type="inferred from homology"/>
<dbReference type="EMBL" id="UINC01047104">
    <property type="protein sequence ID" value="SVB55956.1"/>
    <property type="molecule type" value="Genomic_DNA"/>
</dbReference>
<evidence type="ECO:0000256" key="1">
    <source>
        <dbReference type="ARBA" id="ARBA00004141"/>
    </source>
</evidence>
<evidence type="ECO:0000256" key="3">
    <source>
        <dbReference type="ARBA" id="ARBA00022692"/>
    </source>
</evidence>
<accession>A0A382EYY9</accession>
<evidence type="ECO:0000256" key="2">
    <source>
        <dbReference type="ARBA" id="ARBA00008333"/>
    </source>
</evidence>
<feature type="transmembrane region" description="Helical" evidence="6">
    <location>
        <begin position="70"/>
        <end position="91"/>
    </location>
</feature>
<organism evidence="7">
    <name type="scientific">marine metagenome</name>
    <dbReference type="NCBI Taxonomy" id="408172"/>
    <lineage>
        <taxon>unclassified sequences</taxon>
        <taxon>metagenomes</taxon>
        <taxon>ecological metagenomes</taxon>
    </lineage>
</organism>
<dbReference type="PANTHER" id="PTHR31632:SF2">
    <property type="entry name" value="PLASMA MEMBRANE IRON PERMEASE"/>
    <property type="match status" value="1"/>
</dbReference>
<comment type="similarity">
    <text evidence="2">Belongs to the oxidase-dependent Fe transporter (OFeT) (TC 9.A.10.1) family.</text>
</comment>
<keyword evidence="5 6" id="KW-0472">Membrane</keyword>
<feature type="transmembrane region" description="Helical" evidence="6">
    <location>
        <begin position="177"/>
        <end position="196"/>
    </location>
</feature>
<keyword evidence="3 6" id="KW-0812">Transmembrane</keyword>
<dbReference type="AlphaFoldDB" id="A0A382EYY9"/>
<feature type="transmembrane region" description="Helical" evidence="6">
    <location>
        <begin position="248"/>
        <end position="266"/>
    </location>
</feature>
<comment type="subcellular location">
    <subcellularLocation>
        <location evidence="1">Membrane</location>
        <topology evidence="1">Multi-pass membrane protein</topology>
    </subcellularLocation>
</comment>
<dbReference type="Pfam" id="PF03239">
    <property type="entry name" value="FTR1"/>
    <property type="match status" value="1"/>
</dbReference>